<feature type="chain" id="PRO_5008895593" description="Lipoprotein" evidence="1">
    <location>
        <begin position="31"/>
        <end position="67"/>
    </location>
</feature>
<keyword evidence="1" id="KW-0732">Signal</keyword>
<sequence precursor="true">MAAKFTYHSILMKLKIALLLCATAFLNGCAVVGPSLEMKPAKVLVPGVIVGGSQKHCPPGQAKKGNC</sequence>
<evidence type="ECO:0000313" key="3">
    <source>
        <dbReference type="Proteomes" id="UP000095672"/>
    </source>
</evidence>
<name>A0A1C9W9J6_9GAMM</name>
<dbReference type="OrthoDB" id="8969769at2"/>
<dbReference type="RefSeq" id="WP_069947793.1">
    <property type="nucleotide sequence ID" value="NZ_CP014143.1"/>
</dbReference>
<dbReference type="KEGG" id="micc:AUP74_02439"/>
<accession>A0A1C9W9J6</accession>
<keyword evidence="3" id="KW-1185">Reference proteome</keyword>
<dbReference type="STRING" id="1769779.AUP74_02439"/>
<feature type="signal peptide" evidence="1">
    <location>
        <begin position="1"/>
        <end position="30"/>
    </location>
</feature>
<dbReference type="PATRIC" id="fig|1769779.3.peg.2432"/>
<gene>
    <name evidence="2" type="ORF">AUP74_02439</name>
</gene>
<proteinExistence type="predicted"/>
<organism evidence="2 3">
    <name type="scientific">Microbulbifer aggregans</name>
    <dbReference type="NCBI Taxonomy" id="1769779"/>
    <lineage>
        <taxon>Bacteria</taxon>
        <taxon>Pseudomonadati</taxon>
        <taxon>Pseudomonadota</taxon>
        <taxon>Gammaproteobacteria</taxon>
        <taxon>Cellvibrionales</taxon>
        <taxon>Microbulbiferaceae</taxon>
        <taxon>Microbulbifer</taxon>
    </lineage>
</organism>
<dbReference type="EMBL" id="CP014143">
    <property type="protein sequence ID" value="AOS97841.1"/>
    <property type="molecule type" value="Genomic_DNA"/>
</dbReference>
<dbReference type="AlphaFoldDB" id="A0A1C9W9J6"/>
<protein>
    <recommendedName>
        <fullName evidence="4">Lipoprotein</fullName>
    </recommendedName>
</protein>
<evidence type="ECO:0000313" key="2">
    <source>
        <dbReference type="EMBL" id="AOS97841.1"/>
    </source>
</evidence>
<evidence type="ECO:0000256" key="1">
    <source>
        <dbReference type="SAM" id="SignalP"/>
    </source>
</evidence>
<dbReference type="Proteomes" id="UP000095672">
    <property type="component" value="Chromosome"/>
</dbReference>
<reference evidence="3" key="1">
    <citation type="submission" date="2016-01" db="EMBL/GenBank/DDBJ databases">
        <title>Complete genome sequence of Microbulbifer sp. CCB-MM1, a halophile isolated from Matang Mangrove Forest, Perak.</title>
        <authorList>
            <person name="Moh T.H."/>
            <person name="Dinesh B."/>
            <person name="Lau N.-S."/>
            <person name="Go F."/>
            <person name="Alexander Chong S.-C."/>
        </authorList>
    </citation>
    <scope>NUCLEOTIDE SEQUENCE [LARGE SCALE GENOMIC DNA]</scope>
    <source>
        <strain evidence="3">CCB-MM1</strain>
    </source>
</reference>
<evidence type="ECO:0008006" key="4">
    <source>
        <dbReference type="Google" id="ProtNLM"/>
    </source>
</evidence>